<keyword evidence="8" id="KW-1185">Reference proteome</keyword>
<dbReference type="eggNOG" id="COG1472">
    <property type="taxonomic scope" value="Bacteria"/>
</dbReference>
<dbReference type="InterPro" id="IPR017853">
    <property type="entry name" value="GH"/>
</dbReference>
<keyword evidence="4 7" id="KW-0378">Hydrolase</keyword>
<evidence type="ECO:0000256" key="3">
    <source>
        <dbReference type="ARBA" id="ARBA00012663"/>
    </source>
</evidence>
<evidence type="ECO:0000256" key="4">
    <source>
        <dbReference type="ARBA" id="ARBA00022801"/>
    </source>
</evidence>
<dbReference type="GO" id="GO:0004563">
    <property type="term" value="F:beta-N-acetylhexosaminidase activity"/>
    <property type="evidence" value="ECO:0007669"/>
    <property type="project" value="UniProtKB-EC"/>
</dbReference>
<evidence type="ECO:0000313" key="7">
    <source>
        <dbReference type="EMBL" id="ADK84177.1"/>
    </source>
</evidence>
<dbReference type="RefSeq" id="WP_013257632.1">
    <property type="nucleotide sequence ID" value="NC_014365.1"/>
</dbReference>
<comment type="similarity">
    <text evidence="2">Belongs to the glycosyl hydrolase 3 family.</text>
</comment>
<accession>E1QF41</accession>
<dbReference type="STRING" id="644282.Deba_0806"/>
<dbReference type="PANTHER" id="PTHR30480:SF13">
    <property type="entry name" value="BETA-HEXOSAMINIDASE"/>
    <property type="match status" value="1"/>
</dbReference>
<dbReference type="Pfam" id="PF00933">
    <property type="entry name" value="Glyco_hydro_3"/>
    <property type="match status" value="1"/>
</dbReference>
<dbReference type="GO" id="GO:0009254">
    <property type="term" value="P:peptidoglycan turnover"/>
    <property type="evidence" value="ECO:0007669"/>
    <property type="project" value="TreeGrafter"/>
</dbReference>
<evidence type="ECO:0000259" key="6">
    <source>
        <dbReference type="Pfam" id="PF00933"/>
    </source>
</evidence>
<dbReference type="GO" id="GO:0005975">
    <property type="term" value="P:carbohydrate metabolic process"/>
    <property type="evidence" value="ECO:0007669"/>
    <property type="project" value="InterPro"/>
</dbReference>
<dbReference type="EC" id="3.2.1.52" evidence="3"/>
<dbReference type="KEGG" id="dbr:Deba_0806"/>
<evidence type="ECO:0000313" key="8">
    <source>
        <dbReference type="Proteomes" id="UP000009047"/>
    </source>
</evidence>
<feature type="domain" description="Glycoside hydrolase family 3 N-terminal" evidence="6">
    <location>
        <begin position="26"/>
        <end position="328"/>
    </location>
</feature>
<comment type="catalytic activity">
    <reaction evidence="1">
        <text>Hydrolysis of terminal non-reducing N-acetyl-D-hexosamine residues in N-acetyl-beta-D-hexosaminides.</text>
        <dbReference type="EC" id="3.2.1.52"/>
    </reaction>
</comment>
<dbReference type="AlphaFoldDB" id="E1QF41"/>
<dbReference type="HOGENOM" id="CLU_008392_0_1_7"/>
<dbReference type="NCBIfam" id="NF003740">
    <property type="entry name" value="PRK05337.1"/>
    <property type="match status" value="1"/>
</dbReference>
<evidence type="ECO:0000256" key="1">
    <source>
        <dbReference type="ARBA" id="ARBA00001231"/>
    </source>
</evidence>
<keyword evidence="5" id="KW-0326">Glycosidase</keyword>
<dbReference type="InterPro" id="IPR036962">
    <property type="entry name" value="Glyco_hydro_3_N_sf"/>
</dbReference>
<evidence type="ECO:0000256" key="5">
    <source>
        <dbReference type="ARBA" id="ARBA00023295"/>
    </source>
</evidence>
<reference evidence="7 8" key="1">
    <citation type="journal article" date="2010" name="Stand. Genomic Sci.">
        <title>Complete genome sequence of Desulfarculus baarsii type strain (2st14).</title>
        <authorList>
            <person name="Sun H."/>
            <person name="Spring S."/>
            <person name="Lapidus A."/>
            <person name="Davenport K."/>
            <person name="Del Rio T.G."/>
            <person name="Tice H."/>
            <person name="Nolan M."/>
            <person name="Copeland A."/>
            <person name="Cheng J.F."/>
            <person name="Lucas S."/>
            <person name="Tapia R."/>
            <person name="Goodwin L."/>
            <person name="Pitluck S."/>
            <person name="Ivanova N."/>
            <person name="Pagani I."/>
            <person name="Mavromatis K."/>
            <person name="Ovchinnikova G."/>
            <person name="Pati A."/>
            <person name="Chen A."/>
            <person name="Palaniappan K."/>
            <person name="Hauser L."/>
            <person name="Chang Y.J."/>
            <person name="Jeffries C.D."/>
            <person name="Detter J.C."/>
            <person name="Han C."/>
            <person name="Rohde M."/>
            <person name="Brambilla E."/>
            <person name="Goker M."/>
            <person name="Woyke T."/>
            <person name="Bristow J."/>
            <person name="Eisen J.A."/>
            <person name="Markowitz V."/>
            <person name="Hugenholtz P."/>
            <person name="Kyrpides N.C."/>
            <person name="Klenk H.P."/>
            <person name="Land M."/>
        </authorList>
    </citation>
    <scope>NUCLEOTIDE SEQUENCE [LARGE SCALE GENOMIC DNA]</scope>
    <source>
        <strain evidence="8">ATCC 33931 / DSM 2075 / LMG 7858 / VKM B-1802 / 2st14</strain>
    </source>
</reference>
<dbReference type="EMBL" id="CP002085">
    <property type="protein sequence ID" value="ADK84177.1"/>
    <property type="molecule type" value="Genomic_DNA"/>
</dbReference>
<dbReference type="Gene3D" id="3.20.20.300">
    <property type="entry name" value="Glycoside hydrolase, family 3, N-terminal domain"/>
    <property type="match status" value="1"/>
</dbReference>
<dbReference type="InterPro" id="IPR001764">
    <property type="entry name" value="Glyco_hydro_3_N"/>
</dbReference>
<proteinExistence type="inferred from homology"/>
<evidence type="ECO:0000256" key="2">
    <source>
        <dbReference type="ARBA" id="ARBA00005336"/>
    </source>
</evidence>
<dbReference type="Proteomes" id="UP000009047">
    <property type="component" value="Chromosome"/>
</dbReference>
<dbReference type="PANTHER" id="PTHR30480">
    <property type="entry name" value="BETA-HEXOSAMINIDASE-RELATED"/>
    <property type="match status" value="1"/>
</dbReference>
<organism evidence="7 8">
    <name type="scientific">Desulfarculus baarsii (strain ATCC 33931 / DSM 2075 / LMG 7858 / VKM B-1802 / 2st14)</name>
    <dbReference type="NCBI Taxonomy" id="644282"/>
    <lineage>
        <taxon>Bacteria</taxon>
        <taxon>Pseudomonadati</taxon>
        <taxon>Thermodesulfobacteriota</taxon>
        <taxon>Desulfarculia</taxon>
        <taxon>Desulfarculales</taxon>
        <taxon>Desulfarculaceae</taxon>
        <taxon>Desulfarculus</taxon>
    </lineage>
</organism>
<dbReference type="CAZy" id="GH3">
    <property type="family name" value="Glycoside Hydrolase Family 3"/>
</dbReference>
<dbReference type="SUPFAM" id="SSF51445">
    <property type="entry name" value="(Trans)glycosidases"/>
    <property type="match status" value="1"/>
</dbReference>
<dbReference type="InterPro" id="IPR050226">
    <property type="entry name" value="NagZ_Beta-hexosaminidase"/>
</dbReference>
<gene>
    <name evidence="7" type="ordered locus">Deba_0806</name>
</gene>
<protein>
    <recommendedName>
        <fullName evidence="3">beta-N-acetylhexosaminidase</fullName>
        <ecNumber evidence="3">3.2.1.52</ecNumber>
    </recommendedName>
</protein>
<sequence length="352" mass="36792">MSARYARAQIESAVAQSLVIGLEGLEASADELAMVAQGRVGGVILFARNVESPEQVWALNESLRRAAVGLPPLFVMVDQEGGSVARLRAPFTDGPDMAALGAADAAALAAHGRRMGRELAAAGFNFNLAPVVDVHAVQGGVMARRSLGADPLKVGELAAAFIQGQQEAGCLACAKHFPGLGRTTADSHRHRPLVELSRDELDAVELPPFRRAIAADVAGVMVCHAVFTAVDADRPASLSPAVIEGLLRGEMGYQGLTLSDDLEMGALAAHGLAPAQAATQAYIAGCDLLLVCRRAEEALTAGREITDMIIDGRIQPAVAQAKLERVLRAKAGLRHLPPPLDQLRAALSHKGA</sequence>
<name>E1QF41_DESB2</name>